<accession>A0ABD2ICC1</accession>
<dbReference type="FunFam" id="2.70.170.10:FF:000016">
    <property type="entry name" value="Nicotinic acetylcholine receptor subunit"/>
    <property type="match status" value="1"/>
</dbReference>
<dbReference type="Proteomes" id="UP001620645">
    <property type="component" value="Unassembled WGS sequence"/>
</dbReference>
<evidence type="ECO:0000256" key="3">
    <source>
        <dbReference type="ARBA" id="ARBA00022475"/>
    </source>
</evidence>
<evidence type="ECO:0000256" key="10">
    <source>
        <dbReference type="ARBA" id="ARBA00023157"/>
    </source>
</evidence>
<comment type="subcellular location">
    <subcellularLocation>
        <location evidence="16">Postsynaptic cell membrane</location>
        <topology evidence="16">Multi-pass membrane protein</topology>
    </subcellularLocation>
</comment>
<dbReference type="FunFam" id="1.20.58.390:FF:000043">
    <property type="entry name" value="AcetylCholine Receptor"/>
    <property type="match status" value="1"/>
</dbReference>
<dbReference type="InterPro" id="IPR006202">
    <property type="entry name" value="Neur_chan_lig-bd"/>
</dbReference>
<keyword evidence="7" id="KW-0770">Synapse</keyword>
<gene>
    <name evidence="20" type="ORF">niasHS_013413</name>
</gene>
<dbReference type="Gene3D" id="1.20.58.390">
    <property type="entry name" value="Neurotransmitter-gated ion-channel transmembrane domain"/>
    <property type="match status" value="1"/>
</dbReference>
<evidence type="ECO:0000259" key="18">
    <source>
        <dbReference type="Pfam" id="PF02931"/>
    </source>
</evidence>
<keyword evidence="9 17" id="KW-0472">Membrane</keyword>
<dbReference type="GO" id="GO:0045211">
    <property type="term" value="C:postsynaptic membrane"/>
    <property type="evidence" value="ECO:0007669"/>
    <property type="project" value="UniProtKB-SubCell"/>
</dbReference>
<dbReference type="SUPFAM" id="SSF63712">
    <property type="entry name" value="Nicotinic receptor ligand binding domain-like"/>
    <property type="match status" value="1"/>
</dbReference>
<evidence type="ECO:0000256" key="17">
    <source>
        <dbReference type="RuleBase" id="RU000687"/>
    </source>
</evidence>
<dbReference type="GO" id="GO:0034220">
    <property type="term" value="P:monoatomic ion transmembrane transport"/>
    <property type="evidence" value="ECO:0007669"/>
    <property type="project" value="UniProtKB-KW"/>
</dbReference>
<keyword evidence="6 17" id="KW-1133">Transmembrane helix</keyword>
<dbReference type="InterPro" id="IPR002394">
    <property type="entry name" value="Nicotinic_acetylcholine_rcpt"/>
</dbReference>
<evidence type="ECO:0000256" key="5">
    <source>
        <dbReference type="ARBA" id="ARBA00022729"/>
    </source>
</evidence>
<dbReference type="PANTHER" id="PTHR18945">
    <property type="entry name" value="NEUROTRANSMITTER GATED ION CHANNEL"/>
    <property type="match status" value="1"/>
</dbReference>
<comment type="caution">
    <text evidence="20">The sequence shown here is derived from an EMBL/GenBank/DDBJ whole genome shotgun (WGS) entry which is preliminary data.</text>
</comment>
<evidence type="ECO:0000256" key="15">
    <source>
        <dbReference type="ARBA" id="ARBA00023303"/>
    </source>
</evidence>
<dbReference type="CDD" id="cd18997">
    <property type="entry name" value="LGIC_ECD_nAChR"/>
    <property type="match status" value="1"/>
</dbReference>
<dbReference type="EMBL" id="JBICCN010000355">
    <property type="protein sequence ID" value="KAL3075190.1"/>
    <property type="molecule type" value="Genomic_DNA"/>
</dbReference>
<dbReference type="Gene3D" id="2.70.170.10">
    <property type="entry name" value="Neurotransmitter-gated ion-channel ligand-binding domain"/>
    <property type="match status" value="1"/>
</dbReference>
<keyword evidence="11" id="KW-0675">Receptor</keyword>
<name>A0ABD2ICC1_HETSC</name>
<feature type="domain" description="Neurotransmitter-gated ion-channel ligand-binding" evidence="18">
    <location>
        <begin position="132"/>
        <end position="343"/>
    </location>
</feature>
<evidence type="ECO:0000256" key="14">
    <source>
        <dbReference type="ARBA" id="ARBA00023286"/>
    </source>
</evidence>
<protein>
    <submittedName>
        <fullName evidence="20">Uncharacterized protein</fullName>
    </submittedName>
</protein>
<dbReference type="PRINTS" id="PR00252">
    <property type="entry name" value="NRIONCHANNEL"/>
</dbReference>
<keyword evidence="15 17" id="KW-0407">Ion channel</keyword>
<dbReference type="InterPro" id="IPR006029">
    <property type="entry name" value="Neurotrans-gated_channel_TM"/>
</dbReference>
<dbReference type="Pfam" id="PF02932">
    <property type="entry name" value="Neur_chan_memb"/>
    <property type="match status" value="1"/>
</dbReference>
<dbReference type="AlphaFoldDB" id="A0ABD2ICC1"/>
<comment type="similarity">
    <text evidence="1">Belongs to the ligand-gated ion channel (TC 1.A.9) family. Acetylcholine receptor (TC 1.A.9.1) subfamily.</text>
</comment>
<evidence type="ECO:0000256" key="9">
    <source>
        <dbReference type="ARBA" id="ARBA00023136"/>
    </source>
</evidence>
<evidence type="ECO:0000256" key="16">
    <source>
        <dbReference type="ARBA" id="ARBA00034104"/>
    </source>
</evidence>
<sequence length="673" mass="77278">MPRGCSANFSSNNKNISNRRVPALQFLETLLKLKDVRVELADFSGDDHNNNLVSFQRDNDDELLIPGRRGGAETHHRHNNFAMAVSKPKAVRTESAAATSAAATRMSGAETALMEANLQRALRIRQMASRTEEHLYQTLLSPENYEKNVRPSLHHWLATNVTFGVLLNQIVEMDERNQILTTRCWINANWIDHRLAWNATEWGGIKQIYAPHHRIWLPDIILINNAAHDYRGSVLSTDVIISHEGNVTWLQSALFKSNCAINVRYYPFDDQECALKFASWGTHDAREINIGLTTDQGDLSNYMNSTEFDLLFFTAERTLIRFPTDARASWPMIVATIRMRRRPLFYVFNHILPCVLISSMALLGFCMPPETGEKINMLNTVILSMGVYLQSITESIPPTSEAVPLIGMYYVASLAIVCLATAMNVYTLNIHRRGTTNQGRRVPWWMRKYILGYLATFLLIRVHEPDSITLIKATQSKQSTIRRTSLLRDLKRIKNMENRRESGSRNLDESANCECLEASPRLRRLTFVDEECDGNVENVKLNNVNNKSSEKFLRTPSPLAENNGGRESIILNRMLTEQVMPRLSAVRPAMSTEFEEKFRKILNRVYRTLQQFEIREEVVDERRRIVWQWRTLASIIDRFLLFAFSLLTFLTVTVFIVVPILFRDRFASMQNNA</sequence>
<keyword evidence="8 17" id="KW-0406">Ion transport</keyword>
<evidence type="ECO:0000256" key="2">
    <source>
        <dbReference type="ARBA" id="ARBA00022448"/>
    </source>
</evidence>
<dbReference type="InterPro" id="IPR036734">
    <property type="entry name" value="Neur_chan_lig-bd_sf"/>
</dbReference>
<dbReference type="CDD" id="cd19051">
    <property type="entry name" value="LGIC_TM_cation"/>
    <property type="match status" value="1"/>
</dbReference>
<comment type="caution">
    <text evidence="17">Lacks conserved residue(s) required for the propagation of feature annotation.</text>
</comment>
<feature type="transmembrane region" description="Helical" evidence="17">
    <location>
        <begin position="639"/>
        <end position="662"/>
    </location>
</feature>
<dbReference type="Pfam" id="PF02931">
    <property type="entry name" value="Neur_chan_LBD"/>
    <property type="match status" value="1"/>
</dbReference>
<feature type="domain" description="Neurotransmitter-gated ion-channel transmembrane" evidence="19">
    <location>
        <begin position="351"/>
        <end position="656"/>
    </location>
</feature>
<feature type="transmembrane region" description="Helical" evidence="17">
    <location>
        <begin position="408"/>
        <end position="428"/>
    </location>
</feature>
<evidence type="ECO:0000256" key="1">
    <source>
        <dbReference type="ARBA" id="ARBA00009237"/>
    </source>
</evidence>
<evidence type="ECO:0000256" key="8">
    <source>
        <dbReference type="ARBA" id="ARBA00023065"/>
    </source>
</evidence>
<dbReference type="SUPFAM" id="SSF90112">
    <property type="entry name" value="Neurotransmitter-gated ion-channel transmembrane pore"/>
    <property type="match status" value="1"/>
</dbReference>
<evidence type="ECO:0000313" key="21">
    <source>
        <dbReference type="Proteomes" id="UP001620645"/>
    </source>
</evidence>
<keyword evidence="5" id="KW-0732">Signal</keyword>
<evidence type="ECO:0000256" key="12">
    <source>
        <dbReference type="ARBA" id="ARBA00023180"/>
    </source>
</evidence>
<evidence type="ECO:0000256" key="4">
    <source>
        <dbReference type="ARBA" id="ARBA00022692"/>
    </source>
</evidence>
<evidence type="ECO:0000256" key="6">
    <source>
        <dbReference type="ARBA" id="ARBA00022989"/>
    </source>
</evidence>
<organism evidence="20 21">
    <name type="scientific">Heterodera schachtii</name>
    <name type="common">Sugarbeet cyst nematode worm</name>
    <name type="synonym">Tylenchus schachtii</name>
    <dbReference type="NCBI Taxonomy" id="97005"/>
    <lineage>
        <taxon>Eukaryota</taxon>
        <taxon>Metazoa</taxon>
        <taxon>Ecdysozoa</taxon>
        <taxon>Nematoda</taxon>
        <taxon>Chromadorea</taxon>
        <taxon>Rhabditida</taxon>
        <taxon>Tylenchina</taxon>
        <taxon>Tylenchomorpha</taxon>
        <taxon>Tylenchoidea</taxon>
        <taxon>Heteroderidae</taxon>
        <taxon>Heteroderinae</taxon>
        <taxon>Heterodera</taxon>
    </lineage>
</organism>
<dbReference type="PRINTS" id="PR00254">
    <property type="entry name" value="NICOTINICR"/>
</dbReference>
<reference evidence="20 21" key="1">
    <citation type="submission" date="2024-10" db="EMBL/GenBank/DDBJ databases">
        <authorList>
            <person name="Kim D."/>
        </authorList>
    </citation>
    <scope>NUCLEOTIDE SEQUENCE [LARGE SCALE GENOMIC DNA]</scope>
    <source>
        <strain evidence="20">Taebaek</strain>
    </source>
</reference>
<keyword evidence="2 17" id="KW-0813">Transport</keyword>
<keyword evidence="13" id="KW-0628">Postsynaptic cell membrane</keyword>
<dbReference type="PROSITE" id="PS00236">
    <property type="entry name" value="NEUROTR_ION_CHANNEL"/>
    <property type="match status" value="1"/>
</dbReference>
<dbReference type="GO" id="GO:0007268">
    <property type="term" value="P:chemical synaptic transmission"/>
    <property type="evidence" value="ECO:0007669"/>
    <property type="project" value="UniProtKB-ARBA"/>
</dbReference>
<feature type="transmembrane region" description="Helical" evidence="17">
    <location>
        <begin position="344"/>
        <end position="365"/>
    </location>
</feature>
<keyword evidence="14" id="KW-1071">Ligand-gated ion channel</keyword>
<proteinExistence type="inferred from homology"/>
<dbReference type="InterPro" id="IPR018000">
    <property type="entry name" value="Neurotransmitter_ion_chnl_CS"/>
</dbReference>
<evidence type="ECO:0000259" key="19">
    <source>
        <dbReference type="Pfam" id="PF02932"/>
    </source>
</evidence>
<dbReference type="InterPro" id="IPR006201">
    <property type="entry name" value="Neur_channel"/>
</dbReference>
<evidence type="ECO:0000313" key="20">
    <source>
        <dbReference type="EMBL" id="KAL3075190.1"/>
    </source>
</evidence>
<dbReference type="InterPro" id="IPR036719">
    <property type="entry name" value="Neuro-gated_channel_TM_sf"/>
</dbReference>
<keyword evidence="12" id="KW-0325">Glycoprotein</keyword>
<keyword evidence="21" id="KW-1185">Reference proteome</keyword>
<evidence type="ECO:0000256" key="7">
    <source>
        <dbReference type="ARBA" id="ARBA00023018"/>
    </source>
</evidence>
<keyword evidence="10" id="KW-1015">Disulfide bond</keyword>
<keyword evidence="4 17" id="KW-0812">Transmembrane</keyword>
<evidence type="ECO:0000256" key="13">
    <source>
        <dbReference type="ARBA" id="ARBA00023257"/>
    </source>
</evidence>
<dbReference type="InterPro" id="IPR038050">
    <property type="entry name" value="Neuro_actylchol_rec"/>
</dbReference>
<evidence type="ECO:0000256" key="11">
    <source>
        <dbReference type="ARBA" id="ARBA00023170"/>
    </source>
</evidence>
<keyword evidence="3" id="KW-1003">Cell membrane</keyword>